<evidence type="ECO:0000256" key="2">
    <source>
        <dbReference type="ARBA" id="ARBA00005917"/>
    </source>
</evidence>
<dbReference type="GO" id="GO:0005634">
    <property type="term" value="C:nucleus"/>
    <property type="evidence" value="ECO:0007669"/>
    <property type="project" value="UniProtKB-SubCell"/>
</dbReference>
<proteinExistence type="inferred from homology"/>
<dbReference type="GO" id="GO:0051276">
    <property type="term" value="P:chromosome organization"/>
    <property type="evidence" value="ECO:0007669"/>
    <property type="project" value="InterPro"/>
</dbReference>
<dbReference type="CDD" id="cd03272">
    <property type="entry name" value="ABC_SMC3_euk"/>
    <property type="match status" value="1"/>
</dbReference>
<feature type="coiled-coil region" evidence="8">
    <location>
        <begin position="598"/>
        <end position="625"/>
    </location>
</feature>
<dbReference type="SUPFAM" id="SSF75553">
    <property type="entry name" value="Smc hinge domain"/>
    <property type="match status" value="1"/>
</dbReference>
<dbReference type="PANTHER" id="PTHR43977">
    <property type="entry name" value="STRUCTURAL MAINTENANCE OF CHROMOSOMES PROTEIN 3"/>
    <property type="match status" value="1"/>
</dbReference>
<reference evidence="11" key="1">
    <citation type="journal article" date="2018" name="Nat. Microbiol.">
        <title>Leveraging single-cell genomics to expand the fungal tree of life.</title>
        <authorList>
            <person name="Ahrendt S.R."/>
            <person name="Quandt C.A."/>
            <person name="Ciobanu D."/>
            <person name="Clum A."/>
            <person name="Salamov A."/>
            <person name="Andreopoulos B."/>
            <person name="Cheng J.F."/>
            <person name="Woyke T."/>
            <person name="Pelin A."/>
            <person name="Henrissat B."/>
            <person name="Reynolds N.K."/>
            <person name="Benny G.L."/>
            <person name="Smith M.E."/>
            <person name="James T.Y."/>
            <person name="Grigoriev I.V."/>
        </authorList>
    </citation>
    <scope>NUCLEOTIDE SEQUENCE [LARGE SCALE GENOMIC DNA]</scope>
    <source>
        <strain evidence="11">CSF55</strain>
    </source>
</reference>
<name>A0A4P9YNI0_ROZAC</name>
<dbReference type="InterPro" id="IPR041741">
    <property type="entry name" value="SMC3_ABC_euk"/>
</dbReference>
<gene>
    <name evidence="10" type="ORF">ROZALSC1DRAFT_19127</name>
</gene>
<dbReference type="InterPro" id="IPR003395">
    <property type="entry name" value="RecF/RecN/SMC_N"/>
</dbReference>
<feature type="domain" description="SMC hinge" evidence="9">
    <location>
        <begin position="451"/>
        <end position="559"/>
    </location>
</feature>
<dbReference type="GO" id="GO:0051301">
    <property type="term" value="P:cell division"/>
    <property type="evidence" value="ECO:0007669"/>
    <property type="project" value="UniProtKB-KW"/>
</dbReference>
<dbReference type="InterPro" id="IPR024704">
    <property type="entry name" value="SMC"/>
</dbReference>
<evidence type="ECO:0000256" key="3">
    <source>
        <dbReference type="ARBA" id="ARBA00022618"/>
    </source>
</evidence>
<feature type="coiled-coil region" evidence="8">
    <location>
        <begin position="685"/>
        <end position="719"/>
    </location>
</feature>
<keyword evidence="7" id="KW-0131">Cell cycle</keyword>
<evidence type="ECO:0000256" key="1">
    <source>
        <dbReference type="ARBA" id="ARBA00004123"/>
    </source>
</evidence>
<accession>A0A4P9YNI0</accession>
<evidence type="ECO:0000256" key="6">
    <source>
        <dbReference type="ARBA" id="ARBA00023242"/>
    </source>
</evidence>
<evidence type="ECO:0000313" key="10">
    <source>
        <dbReference type="EMBL" id="RKP20551.1"/>
    </source>
</evidence>
<dbReference type="EMBL" id="ML005047">
    <property type="protein sequence ID" value="RKP20551.1"/>
    <property type="molecule type" value="Genomic_DNA"/>
</dbReference>
<feature type="coiled-coil region" evidence="8">
    <location>
        <begin position="177"/>
        <end position="439"/>
    </location>
</feature>
<dbReference type="GO" id="GO:0005694">
    <property type="term" value="C:chromosome"/>
    <property type="evidence" value="ECO:0007669"/>
    <property type="project" value="InterPro"/>
</dbReference>
<keyword evidence="6" id="KW-0539">Nucleus</keyword>
<dbReference type="Gene3D" id="1.20.1060.20">
    <property type="match status" value="1"/>
</dbReference>
<comment type="similarity">
    <text evidence="2">Belongs to the SMC family. SMC3 subfamily.</text>
</comment>
<dbReference type="InterPro" id="IPR036277">
    <property type="entry name" value="SMC_hinge_sf"/>
</dbReference>
<evidence type="ECO:0000256" key="8">
    <source>
        <dbReference type="SAM" id="Coils"/>
    </source>
</evidence>
<keyword evidence="3" id="KW-0132">Cell division</keyword>
<keyword evidence="5 8" id="KW-0175">Coiled coil</keyword>
<dbReference type="InterPro" id="IPR010935">
    <property type="entry name" value="SMC_hinge"/>
</dbReference>
<dbReference type="Gene3D" id="3.30.70.1620">
    <property type="match status" value="1"/>
</dbReference>
<evidence type="ECO:0000256" key="5">
    <source>
        <dbReference type="ARBA" id="ARBA00023054"/>
    </source>
</evidence>
<evidence type="ECO:0000313" key="11">
    <source>
        <dbReference type="Proteomes" id="UP000281549"/>
    </source>
</evidence>
<dbReference type="GO" id="GO:0016887">
    <property type="term" value="F:ATP hydrolysis activity"/>
    <property type="evidence" value="ECO:0007669"/>
    <property type="project" value="InterPro"/>
</dbReference>
<evidence type="ECO:0000256" key="4">
    <source>
        <dbReference type="ARBA" id="ARBA00022776"/>
    </source>
</evidence>
<protein>
    <submittedName>
        <fullName evidence="10">RecF/RecN/SMC protein</fullName>
    </submittedName>
</protein>
<dbReference type="GO" id="GO:0007059">
    <property type="term" value="P:chromosome segregation"/>
    <property type="evidence" value="ECO:0007669"/>
    <property type="project" value="UniProtKB-ARBA"/>
</dbReference>
<dbReference type="SUPFAM" id="SSF52540">
    <property type="entry name" value="P-loop containing nucleoside triphosphate hydrolases"/>
    <property type="match status" value="1"/>
</dbReference>
<dbReference type="Pfam" id="PF06470">
    <property type="entry name" value="SMC_hinge"/>
    <property type="match status" value="1"/>
</dbReference>
<dbReference type="Proteomes" id="UP000281549">
    <property type="component" value="Unassembled WGS sequence"/>
</dbReference>
<organism evidence="10 11">
    <name type="scientific">Rozella allomycis (strain CSF55)</name>
    <dbReference type="NCBI Taxonomy" id="988480"/>
    <lineage>
        <taxon>Eukaryota</taxon>
        <taxon>Fungi</taxon>
        <taxon>Fungi incertae sedis</taxon>
        <taxon>Cryptomycota</taxon>
        <taxon>Cryptomycota incertae sedis</taxon>
        <taxon>Rozella</taxon>
    </lineage>
</organism>
<dbReference type="SMART" id="SM00968">
    <property type="entry name" value="SMC_hinge"/>
    <property type="match status" value="1"/>
</dbReference>
<dbReference type="InterPro" id="IPR027417">
    <property type="entry name" value="P-loop_NTPase"/>
</dbReference>
<evidence type="ECO:0000259" key="9">
    <source>
        <dbReference type="SMART" id="SM00968"/>
    </source>
</evidence>
<dbReference type="Gene3D" id="3.40.50.300">
    <property type="entry name" value="P-loop containing nucleotide triphosphate hydrolases"/>
    <property type="match status" value="2"/>
</dbReference>
<evidence type="ECO:0000256" key="7">
    <source>
        <dbReference type="ARBA" id="ARBA00023306"/>
    </source>
</evidence>
<dbReference type="PIRSF" id="PIRSF005719">
    <property type="entry name" value="SMC"/>
    <property type="match status" value="1"/>
</dbReference>
<comment type="subcellular location">
    <subcellularLocation>
        <location evidence="1">Nucleus</location>
    </subcellularLocation>
</comment>
<dbReference type="GO" id="GO:0005524">
    <property type="term" value="F:ATP binding"/>
    <property type="evidence" value="ECO:0007669"/>
    <property type="project" value="InterPro"/>
</dbReference>
<keyword evidence="4" id="KW-0498">Mitosis</keyword>
<dbReference type="Pfam" id="PF02463">
    <property type="entry name" value="SMC_N"/>
    <property type="match status" value="1"/>
</dbReference>
<dbReference type="AlphaFoldDB" id="A0A4P9YNI0"/>
<sequence length="995" mass="116648">MFIETVTIQGFKSYRDQTTLDPFSPETNVIVGRNGSGKSNFFFAIRFVLGDVFSSKISLEERASLLNEGGVGSGYVEIVFNNEDGRFPMCKDRVYLRRTVGMKKDDYSLDRKSVTRSEVMNLLQSAGFSKSNPYYIVPQGRITFLTNASDRERMGVLEEVAGTRVYEEHRNESLKIIEETEGKRKKIEELMKHIEERLEELEDEKKELREYYELEGDRKSLEYVSCLREIQEMQRVLDELQNYRKEDGDRIRDIEEEFRVNEERIKEIEGEREVKRDKLRMVQVEKKQIEEDLNEMMREIGSNEMMLKDLMEEEMGKMNRGKQFKSVEERNEYLREQMKSVMEAVEQYKEQDEKLGQQIENIREKMKRLNEVNVEYESKLKRGFESEEDRLNEMKKRRDELMDERKGLWKNQVKLETNIKAAKEEIDKLERQLVNKNIMNIEKLVKKMNIKGYHGPLFSLMKVEEEYEIAVDIVAGNSLFYLVVETDQVATSILELSKTGRVTFMPLNRMNKQEEKIRVENTIPLIETIKFEPKYKAAFEHVFSNTLVTENIQMANLISKEYKVNTITRQGDRVDKRGSITGGYFDKKNNRISLIKRLNLIKEKLVNFEIQLNQTNKEIMNVESEINKLTNPIQLEENRIEIERNLREPLIDEINCNKKEINQLEDLLNQKYKSKNNINLNINNLLKENELLKILENEIEDYENLLFEINSEFEKLKFENEKILKQFDENSKSFDLIYSKRSTTLKKIDELNKKIRELGSVNNFEKFKDLSKTNLIKQLSQTNEKLKKYSHVNKKAFDQFSNFTKQEEILLKRKNELDNSEKSIKDFISTLDKRKNDAIQKTFSQISKSFSEIFDKLVPSGFAQLISDKGGLAVRVSFTSKSDQGLLIQQLSGGQKSLVALAFILAIQSCDPAPFYLFDEIDANLDAVYRSSAANLINELSKNAQFIITTFRPEFLNISKKFYGVTFNNKISQIKSVSKHDALEFVETELKLVDE</sequence>